<evidence type="ECO:0000313" key="9">
    <source>
        <dbReference type="Proteomes" id="UP000050973"/>
    </source>
</evidence>
<dbReference type="Gene3D" id="3.40.50.1580">
    <property type="entry name" value="Nucleoside phosphorylase domain"/>
    <property type="match status" value="1"/>
</dbReference>
<organism evidence="8 9">
    <name type="scientific">Limosilactobacillus oris DSM 4864</name>
    <dbReference type="NCBI Taxonomy" id="1423779"/>
    <lineage>
        <taxon>Bacteria</taxon>
        <taxon>Bacillati</taxon>
        <taxon>Bacillota</taxon>
        <taxon>Bacilli</taxon>
        <taxon>Lactobacillales</taxon>
        <taxon>Lactobacillaceae</taxon>
        <taxon>Limosilactobacillus</taxon>
    </lineage>
</organism>
<dbReference type="AlphaFoldDB" id="A0A0R1WGM8"/>
<sequence length="245" mass="26254">MTEEQQPHTQLTTEIGTDSAIIVGDPARVDTATQLLDDVQGWAFNREYKSILGTYKNKRILVMSTGIGAPSAGIGVEELHNVNVKKVIRVGSAGAMQSGIGLGELIIGEGVVRDDGLTQKYVPGIYPAVPAFRLMALAHKYAPQAVYGIIRSHDGFYMDDNAKNEAFWSDKGIVGADMESGALMTIGRQRGMKTLSILNNVVLYEGDLAAGVNDLVNGDDLMANGEVASLKLALDILSDQSLEEE</sequence>
<evidence type="ECO:0000256" key="6">
    <source>
        <dbReference type="ARBA" id="ARBA00048447"/>
    </source>
</evidence>
<evidence type="ECO:0000256" key="4">
    <source>
        <dbReference type="ARBA" id="ARBA00022676"/>
    </source>
</evidence>
<keyword evidence="4" id="KW-0328">Glycosyltransferase</keyword>
<reference evidence="8 9" key="1">
    <citation type="journal article" date="2015" name="Genome Announc.">
        <title>Expanding the biotechnology potential of lactobacilli through comparative genomics of 213 strains and associated genera.</title>
        <authorList>
            <person name="Sun Z."/>
            <person name="Harris H.M."/>
            <person name="McCann A."/>
            <person name="Guo C."/>
            <person name="Argimon S."/>
            <person name="Zhang W."/>
            <person name="Yang X."/>
            <person name="Jeffery I.B."/>
            <person name="Cooney J.C."/>
            <person name="Kagawa T.F."/>
            <person name="Liu W."/>
            <person name="Song Y."/>
            <person name="Salvetti E."/>
            <person name="Wrobel A."/>
            <person name="Rasinkangas P."/>
            <person name="Parkhill J."/>
            <person name="Rea M.C."/>
            <person name="O'Sullivan O."/>
            <person name="Ritari J."/>
            <person name="Douillard F.P."/>
            <person name="Paul Ross R."/>
            <person name="Yang R."/>
            <person name="Briner A.E."/>
            <person name="Felis G.E."/>
            <person name="de Vos W.M."/>
            <person name="Barrangou R."/>
            <person name="Klaenhammer T.R."/>
            <person name="Caufield P.W."/>
            <person name="Cui Y."/>
            <person name="Zhang H."/>
            <person name="O'Toole P.W."/>
        </authorList>
    </citation>
    <scope>NUCLEOTIDE SEQUENCE [LARGE SCALE GENOMIC DNA]</scope>
    <source>
        <strain evidence="8 9">DSM 4864</strain>
    </source>
</reference>
<accession>A0A0R1WGM8</accession>
<dbReference type="CDD" id="cd17767">
    <property type="entry name" value="UP_EcUdp-like"/>
    <property type="match status" value="1"/>
</dbReference>
<dbReference type="Proteomes" id="UP000050973">
    <property type="component" value="Unassembled WGS sequence"/>
</dbReference>
<protein>
    <recommendedName>
        <fullName evidence="3">Uridine phosphorylase</fullName>
        <ecNumber evidence="2">2.4.2.3</ecNumber>
    </recommendedName>
</protein>
<dbReference type="InterPro" id="IPR000845">
    <property type="entry name" value="Nucleoside_phosphorylase_d"/>
</dbReference>
<comment type="similarity">
    <text evidence="1">Belongs to the PNP/UDP phosphorylase family.</text>
</comment>
<dbReference type="SUPFAM" id="SSF53167">
    <property type="entry name" value="Purine and uridine phosphorylases"/>
    <property type="match status" value="1"/>
</dbReference>
<dbReference type="EMBL" id="AZGE01000001">
    <property type="protein sequence ID" value="KRM17024.1"/>
    <property type="molecule type" value="Genomic_DNA"/>
</dbReference>
<dbReference type="Pfam" id="PF01048">
    <property type="entry name" value="PNP_UDP_1"/>
    <property type="match status" value="1"/>
</dbReference>
<dbReference type="InterPro" id="IPR035994">
    <property type="entry name" value="Nucleoside_phosphorylase_sf"/>
</dbReference>
<evidence type="ECO:0000256" key="3">
    <source>
        <dbReference type="ARBA" id="ARBA00021980"/>
    </source>
</evidence>
<comment type="caution">
    <text evidence="8">The sequence shown here is derived from an EMBL/GenBank/DDBJ whole genome shotgun (WGS) entry which is preliminary data.</text>
</comment>
<dbReference type="InterPro" id="IPR018016">
    <property type="entry name" value="Nucleoside_phosphorylase_CS"/>
</dbReference>
<evidence type="ECO:0000256" key="1">
    <source>
        <dbReference type="ARBA" id="ARBA00010456"/>
    </source>
</evidence>
<dbReference type="RefSeq" id="WP_056983807.1">
    <property type="nucleotide sequence ID" value="NZ_AZGE01000001.1"/>
</dbReference>
<dbReference type="GO" id="GO:0005829">
    <property type="term" value="C:cytosol"/>
    <property type="evidence" value="ECO:0007669"/>
    <property type="project" value="TreeGrafter"/>
</dbReference>
<dbReference type="EC" id="2.4.2.3" evidence="2"/>
<evidence type="ECO:0000259" key="7">
    <source>
        <dbReference type="Pfam" id="PF01048"/>
    </source>
</evidence>
<dbReference type="GO" id="GO:0009164">
    <property type="term" value="P:nucleoside catabolic process"/>
    <property type="evidence" value="ECO:0007669"/>
    <property type="project" value="UniProtKB-ARBA"/>
</dbReference>
<dbReference type="PROSITE" id="PS01232">
    <property type="entry name" value="PNP_UDP_1"/>
    <property type="match status" value="1"/>
</dbReference>
<evidence type="ECO:0000256" key="5">
    <source>
        <dbReference type="ARBA" id="ARBA00022679"/>
    </source>
</evidence>
<proteinExistence type="inferred from homology"/>
<dbReference type="PANTHER" id="PTHR43691">
    <property type="entry name" value="URIDINE PHOSPHORYLASE"/>
    <property type="match status" value="1"/>
</dbReference>
<comment type="catalytic activity">
    <reaction evidence="6">
        <text>uridine + phosphate = alpha-D-ribose 1-phosphate + uracil</text>
        <dbReference type="Rhea" id="RHEA:24388"/>
        <dbReference type="ChEBI" id="CHEBI:16704"/>
        <dbReference type="ChEBI" id="CHEBI:17568"/>
        <dbReference type="ChEBI" id="CHEBI:43474"/>
        <dbReference type="ChEBI" id="CHEBI:57720"/>
        <dbReference type="EC" id="2.4.2.3"/>
    </reaction>
</comment>
<dbReference type="PANTHER" id="PTHR43691:SF11">
    <property type="entry name" value="FI09636P-RELATED"/>
    <property type="match status" value="1"/>
</dbReference>
<gene>
    <name evidence="8" type="ORF">FC49_GL000186</name>
</gene>
<feature type="domain" description="Nucleoside phosphorylase" evidence="7">
    <location>
        <begin position="20"/>
        <end position="198"/>
    </location>
</feature>
<evidence type="ECO:0000313" key="8">
    <source>
        <dbReference type="EMBL" id="KRM17024.1"/>
    </source>
</evidence>
<dbReference type="GO" id="GO:0004850">
    <property type="term" value="F:uridine phosphorylase activity"/>
    <property type="evidence" value="ECO:0007669"/>
    <property type="project" value="UniProtKB-EC"/>
</dbReference>
<dbReference type="PATRIC" id="fig|1423779.3.peg.189"/>
<evidence type="ECO:0000256" key="2">
    <source>
        <dbReference type="ARBA" id="ARBA00011888"/>
    </source>
</evidence>
<name>A0A0R1WGM8_9LACO</name>
<keyword evidence="5" id="KW-0808">Transferase</keyword>